<dbReference type="GeneID" id="24794766"/>
<evidence type="ECO:0000313" key="3">
    <source>
        <dbReference type="Proteomes" id="UP000028501"/>
    </source>
</evidence>
<dbReference type="InterPro" id="IPR014275">
    <property type="entry name" value="ATPase_A1A0-cplx_hsu"/>
</dbReference>
<dbReference type="Gene3D" id="1.20.5.2950">
    <property type="match status" value="1"/>
</dbReference>
<dbReference type="HOGENOM" id="CLU_149095_0_0_2"/>
<protein>
    <submittedName>
        <fullName evidence="2">ATP synthase archaeal, H subunit</fullName>
        <ecNumber evidence="2">3.6.3.14</ecNumber>
    </submittedName>
</protein>
<dbReference type="NCBIfam" id="TIGR02926">
    <property type="entry name" value="AhaH"/>
    <property type="match status" value="1"/>
</dbReference>
<proteinExistence type="predicted"/>
<name>A0A075WG49_ARCFL</name>
<sequence length="109" mass="12737">MDRTEILEKIKQAEIKVEEAIRAAEEERKNKILEAKMKAREIIESAEAEAVKVKEDILNSARQQIEAEKEEIRKRETKNIEDYAKKGKDNIMKAVEMLYNEFVGMMEHA</sequence>
<reference evidence="2 3" key="1">
    <citation type="submission" date="2013-07" db="EMBL/GenBank/DDBJ databases">
        <title>Genome of Archaeoglobus fulgidus.</title>
        <authorList>
            <person name="Fiebig A."/>
            <person name="Birkeland N.-K."/>
        </authorList>
    </citation>
    <scope>NUCLEOTIDE SEQUENCE [LARGE SCALE GENOMIC DNA]</scope>
    <source>
        <strain evidence="2 3">DSM 8774</strain>
    </source>
</reference>
<dbReference type="AlphaFoldDB" id="A0A075WG49"/>
<accession>A0A075WG49</accession>
<evidence type="ECO:0000313" key="2">
    <source>
        <dbReference type="EMBL" id="AIG98034.1"/>
    </source>
</evidence>
<gene>
    <name evidence="2" type="ORF">AFULGI_00012590</name>
</gene>
<feature type="coiled-coil region" evidence="1">
    <location>
        <begin position="3"/>
        <end position="78"/>
    </location>
</feature>
<dbReference type="KEGG" id="afg:AFULGI_00012590"/>
<evidence type="ECO:0000256" key="1">
    <source>
        <dbReference type="SAM" id="Coils"/>
    </source>
</evidence>
<keyword evidence="1" id="KW-0175">Coiled coil</keyword>
<organism evidence="2 3">
    <name type="scientific">Archaeoglobus fulgidus DSM 8774</name>
    <dbReference type="NCBI Taxonomy" id="1344584"/>
    <lineage>
        <taxon>Archaea</taxon>
        <taxon>Methanobacteriati</taxon>
        <taxon>Methanobacteriota</taxon>
        <taxon>Archaeoglobi</taxon>
        <taxon>Archaeoglobales</taxon>
        <taxon>Archaeoglobaceae</taxon>
        <taxon>Archaeoglobus</taxon>
    </lineage>
</organism>
<dbReference type="GO" id="GO:0016787">
    <property type="term" value="F:hydrolase activity"/>
    <property type="evidence" value="ECO:0007669"/>
    <property type="project" value="UniProtKB-KW"/>
</dbReference>
<keyword evidence="2" id="KW-0378">Hydrolase</keyword>
<dbReference type="Proteomes" id="UP000028501">
    <property type="component" value="Chromosome"/>
</dbReference>
<dbReference type="RefSeq" id="WP_231487652.1">
    <property type="nucleotide sequence ID" value="NZ_CP006577.1"/>
</dbReference>
<dbReference type="EMBL" id="CP006577">
    <property type="protein sequence ID" value="AIG98034.1"/>
    <property type="molecule type" value="Genomic_DNA"/>
</dbReference>
<dbReference type="EC" id="3.6.3.14" evidence="2"/>